<comment type="similarity">
    <text evidence="1">Belongs to the DnaB/DnaD family.</text>
</comment>
<evidence type="ECO:0000259" key="3">
    <source>
        <dbReference type="Pfam" id="PF07261"/>
    </source>
</evidence>
<dbReference type="InterPro" id="IPR058660">
    <property type="entry name" value="WHD_DnaB"/>
</dbReference>
<dbReference type="RefSeq" id="WP_132742624.1">
    <property type="nucleotide sequence ID" value="NZ_SLXK01000001.1"/>
</dbReference>
<sequence length="457" mass="53202">MQHHWKDMLPGDRYVVRLNGLLHFFDQKVITRLYQPLIGPGASSLYTTLWHEVDDRLFISGTLTHHHLMVSTNTPLSTLLQERKKLEAIGLLKTFKKKEKDQLVLFYELQPPLTPKQFFTDGLLNIYLYNRIGHQDYNRLKQSFIQDKLSEQDIENVTVDFNDIFQSVHPSELKNNDQELQESNVWLDREQSSEPILKRSFDFDELYRYISSVIISKEAFTVEVKEAIEKLSFVYQLTPLDMSKVIQEAFIHTGEIDIQVLRKEVRNYYRLEAGVQLPALSSRLQPLSAQEMAGKTPQTDVERQIQQFELMSPYDILEQMADGGEPAAPDLRLVEEILFEQKLNPGVVNVLIHYVMVTNDQKLIKSYVEKLAGHWARKKIKTVREAMALAKSEFEKTQEWSATKKGHRTKAGKNSRQDKLPKWMTGETEAKESSENKISKEEAVQKEKWLEEYLNNL</sequence>
<keyword evidence="5" id="KW-0378">Hydrolase</keyword>
<reference evidence="5 6" key="1">
    <citation type="submission" date="2019-03" db="EMBL/GenBank/DDBJ databases">
        <title>Genomic Encyclopedia of Type Strains, Phase IV (KMG-IV): sequencing the most valuable type-strain genomes for metagenomic binning, comparative biology and taxonomic classification.</title>
        <authorList>
            <person name="Goeker M."/>
        </authorList>
    </citation>
    <scope>NUCLEOTIDE SEQUENCE [LARGE SCALE GENOMIC DNA]</scope>
    <source>
        <strain evidence="5 6">DSM 19377</strain>
    </source>
</reference>
<dbReference type="AlphaFoldDB" id="A0A4V2SNQ5"/>
<keyword evidence="5" id="KW-0547">Nucleotide-binding</keyword>
<evidence type="ECO:0000313" key="5">
    <source>
        <dbReference type="EMBL" id="TCP32106.1"/>
    </source>
</evidence>
<dbReference type="GO" id="GO:0004386">
    <property type="term" value="F:helicase activity"/>
    <property type="evidence" value="ECO:0007669"/>
    <property type="project" value="UniProtKB-KW"/>
</dbReference>
<dbReference type="Proteomes" id="UP000295416">
    <property type="component" value="Unassembled WGS sequence"/>
</dbReference>
<evidence type="ECO:0000259" key="4">
    <source>
        <dbReference type="Pfam" id="PF25888"/>
    </source>
</evidence>
<feature type="compositionally biased region" description="Basic and acidic residues" evidence="2">
    <location>
        <begin position="428"/>
        <end position="440"/>
    </location>
</feature>
<protein>
    <submittedName>
        <fullName evidence="5">Replicative DNA helicase loader DnaB</fullName>
    </submittedName>
</protein>
<keyword evidence="6" id="KW-1185">Reference proteome</keyword>
<keyword evidence="5" id="KW-0067">ATP-binding</keyword>
<organism evidence="5 6">
    <name type="scientific">Scopulibacillus darangshiensis</name>
    <dbReference type="NCBI Taxonomy" id="442528"/>
    <lineage>
        <taxon>Bacteria</taxon>
        <taxon>Bacillati</taxon>
        <taxon>Bacillota</taxon>
        <taxon>Bacilli</taxon>
        <taxon>Bacillales</taxon>
        <taxon>Sporolactobacillaceae</taxon>
        <taxon>Scopulibacillus</taxon>
    </lineage>
</organism>
<evidence type="ECO:0000256" key="2">
    <source>
        <dbReference type="SAM" id="MobiDB-lite"/>
    </source>
</evidence>
<comment type="caution">
    <text evidence="5">The sequence shown here is derived from an EMBL/GenBank/DDBJ whole genome shotgun (WGS) entry which is preliminary data.</text>
</comment>
<keyword evidence="5" id="KW-0347">Helicase</keyword>
<evidence type="ECO:0000256" key="1">
    <source>
        <dbReference type="ARBA" id="ARBA00093462"/>
    </source>
</evidence>
<accession>A0A4V2SNQ5</accession>
<gene>
    <name evidence="5" type="ORF">EV207_10179</name>
</gene>
<feature type="domain" description="Replicative helicase loading/DNA remodeling protein DnaB N-terminal winged helix" evidence="4">
    <location>
        <begin position="8"/>
        <end position="260"/>
    </location>
</feature>
<dbReference type="EMBL" id="SLXK01000001">
    <property type="protein sequence ID" value="TCP32106.1"/>
    <property type="molecule type" value="Genomic_DNA"/>
</dbReference>
<feature type="compositionally biased region" description="Basic residues" evidence="2">
    <location>
        <begin position="404"/>
        <end position="413"/>
    </location>
</feature>
<feature type="region of interest" description="Disordered" evidence="2">
    <location>
        <begin position="399"/>
        <end position="440"/>
    </location>
</feature>
<dbReference type="Pfam" id="PF07261">
    <property type="entry name" value="DnaB_2"/>
    <property type="match status" value="1"/>
</dbReference>
<dbReference type="InterPro" id="IPR006343">
    <property type="entry name" value="DnaB/C_C"/>
</dbReference>
<proteinExistence type="inferred from homology"/>
<feature type="domain" description="DnaB/C C-terminal" evidence="3">
    <location>
        <begin position="327"/>
        <end position="388"/>
    </location>
</feature>
<dbReference type="OrthoDB" id="2082007at2"/>
<dbReference type="Pfam" id="PF25888">
    <property type="entry name" value="WHD_DnaB"/>
    <property type="match status" value="1"/>
</dbReference>
<evidence type="ECO:0000313" key="6">
    <source>
        <dbReference type="Proteomes" id="UP000295416"/>
    </source>
</evidence>
<name>A0A4V2SNQ5_9BACL</name>